<evidence type="ECO:0000259" key="2">
    <source>
        <dbReference type="PROSITE" id="PS50404"/>
    </source>
</evidence>
<keyword evidence="4" id="KW-0808">Transferase</keyword>
<evidence type="ECO:0000313" key="4">
    <source>
        <dbReference type="EMBL" id="JAD13456.1"/>
    </source>
</evidence>
<dbReference type="PANTHER" id="PTHR43969:SF9">
    <property type="entry name" value="GLUTATHIONE S TRANSFERASE D10, ISOFORM A-RELATED"/>
    <property type="match status" value="1"/>
</dbReference>
<dbReference type="InterPro" id="IPR040079">
    <property type="entry name" value="Glutathione_S-Trfase"/>
</dbReference>
<dbReference type="SFLD" id="SFLDG01153">
    <property type="entry name" value="Main.4:_Theta-like"/>
    <property type="match status" value="1"/>
</dbReference>
<dbReference type="SUPFAM" id="SSF52833">
    <property type="entry name" value="Thioredoxin-like"/>
    <property type="match status" value="1"/>
</dbReference>
<dbReference type="GO" id="GO:0004364">
    <property type="term" value="F:glutathione transferase activity"/>
    <property type="evidence" value="ECO:0007669"/>
    <property type="project" value="TreeGrafter"/>
</dbReference>
<dbReference type="InterPro" id="IPR036249">
    <property type="entry name" value="Thioredoxin-like_sf"/>
</dbReference>
<dbReference type="FunFam" id="3.40.30.10:FF:000034">
    <property type="entry name" value="glutathione S-transferase 1"/>
    <property type="match status" value="1"/>
</dbReference>
<protein>
    <submittedName>
        <fullName evidence="4">Glutathione S-transferase 1-1</fullName>
    </submittedName>
</protein>
<proteinExistence type="predicted"/>
<dbReference type="InterPro" id="IPR004046">
    <property type="entry name" value="GST_C"/>
</dbReference>
<accession>A0A0A1XR04</accession>
<comment type="subunit">
    <text evidence="1">Homodimer.</text>
</comment>
<evidence type="ECO:0000259" key="3">
    <source>
        <dbReference type="PROSITE" id="PS50405"/>
    </source>
</evidence>
<dbReference type="AlphaFoldDB" id="A0A0A1XR04"/>
<dbReference type="PANTHER" id="PTHR43969">
    <property type="entry name" value="GLUTATHIONE S TRANSFERASE D10, ISOFORM A-RELATED"/>
    <property type="match status" value="1"/>
</dbReference>
<dbReference type="GO" id="GO:0006749">
    <property type="term" value="P:glutathione metabolic process"/>
    <property type="evidence" value="ECO:0007669"/>
    <property type="project" value="TreeGrafter"/>
</dbReference>
<dbReference type="InterPro" id="IPR036282">
    <property type="entry name" value="Glutathione-S-Trfase_C_sf"/>
</dbReference>
<dbReference type="SUPFAM" id="SSF47616">
    <property type="entry name" value="GST C-terminal domain-like"/>
    <property type="match status" value="1"/>
</dbReference>
<dbReference type="InterPro" id="IPR004045">
    <property type="entry name" value="Glutathione_S-Trfase_N"/>
</dbReference>
<dbReference type="EMBL" id="GBXI01000836">
    <property type="protein sequence ID" value="JAD13456.1"/>
    <property type="molecule type" value="Transcribed_RNA"/>
</dbReference>
<feature type="domain" description="GST C-terminal" evidence="3">
    <location>
        <begin position="86"/>
        <end position="215"/>
    </location>
</feature>
<evidence type="ECO:0000256" key="1">
    <source>
        <dbReference type="ARBA" id="ARBA00011738"/>
    </source>
</evidence>
<dbReference type="FunFam" id="1.20.1050.10:FF:000007">
    <property type="entry name" value="Glutathione S-transferase 1-1"/>
    <property type="match status" value="1"/>
</dbReference>
<dbReference type="Pfam" id="PF13417">
    <property type="entry name" value="GST_N_3"/>
    <property type="match status" value="1"/>
</dbReference>
<dbReference type="CDD" id="cd03177">
    <property type="entry name" value="GST_C_Delta_Epsilon"/>
    <property type="match status" value="1"/>
</dbReference>
<dbReference type="SFLD" id="SFLDS00019">
    <property type="entry name" value="Glutathione_Transferase_(cytos"/>
    <property type="match status" value="1"/>
</dbReference>
<dbReference type="Gene3D" id="1.20.1050.10">
    <property type="match status" value="1"/>
</dbReference>
<feature type="domain" description="GST N-terminal" evidence="2">
    <location>
        <begin position="1"/>
        <end position="80"/>
    </location>
</feature>
<dbReference type="Pfam" id="PF00043">
    <property type="entry name" value="GST_C"/>
    <property type="match status" value="1"/>
</dbReference>
<dbReference type="PROSITE" id="PS50404">
    <property type="entry name" value="GST_NTER"/>
    <property type="match status" value="1"/>
</dbReference>
<name>A0A0A1XR04_ZEUCU</name>
<gene>
    <name evidence="4" type="primary">GST1_16</name>
    <name evidence="4" type="ORF">g.11227</name>
</gene>
<sequence>MDFYYLPGSAPCRSVLLTAHCIGIELNKKILDLRTGDHLKPEFLKINPQHTIPTLVDGDFSLWESRAIMIYLVEQYAKTDSLFPKCPETRALINQRLYFDMDLYMTFGKFFYPPAMAKTPFDPEGRKKLETQLELFNTLLAGNNFIVGETLTLADLSLLATISTIDMAQFVKDFNVDVRKYANIKKWYENMRAVTPGFKENHEGCLAFQKFFEGK</sequence>
<reference evidence="4" key="2">
    <citation type="journal article" date="2015" name="Gigascience">
        <title>Reconstructing a comprehensive transcriptome assembly of a white-pupal translocated strain of the pest fruit fly Bactrocera cucurbitae.</title>
        <authorList>
            <person name="Sim S.B."/>
            <person name="Calla B."/>
            <person name="Hall B."/>
            <person name="DeRego T."/>
            <person name="Geib S.M."/>
        </authorList>
    </citation>
    <scope>NUCLEOTIDE SEQUENCE</scope>
</reference>
<dbReference type="CDD" id="cd03045">
    <property type="entry name" value="GST_N_Delta_Epsilon"/>
    <property type="match status" value="1"/>
</dbReference>
<organism evidence="4">
    <name type="scientific">Zeugodacus cucurbitae</name>
    <name type="common">Melon fruit fly</name>
    <name type="synonym">Bactrocera cucurbitae</name>
    <dbReference type="NCBI Taxonomy" id="28588"/>
    <lineage>
        <taxon>Eukaryota</taxon>
        <taxon>Metazoa</taxon>
        <taxon>Ecdysozoa</taxon>
        <taxon>Arthropoda</taxon>
        <taxon>Hexapoda</taxon>
        <taxon>Insecta</taxon>
        <taxon>Pterygota</taxon>
        <taxon>Neoptera</taxon>
        <taxon>Endopterygota</taxon>
        <taxon>Diptera</taxon>
        <taxon>Brachycera</taxon>
        <taxon>Muscomorpha</taxon>
        <taxon>Tephritoidea</taxon>
        <taxon>Tephritidae</taxon>
        <taxon>Zeugodacus</taxon>
        <taxon>Zeugodacus</taxon>
    </lineage>
</organism>
<dbReference type="Gene3D" id="3.40.30.10">
    <property type="entry name" value="Glutaredoxin"/>
    <property type="match status" value="1"/>
</dbReference>
<dbReference type="InterPro" id="IPR010987">
    <property type="entry name" value="Glutathione-S-Trfase_C-like"/>
</dbReference>
<dbReference type="PROSITE" id="PS50405">
    <property type="entry name" value="GST_CTER"/>
    <property type="match status" value="1"/>
</dbReference>
<dbReference type="SFLD" id="SFLDG00358">
    <property type="entry name" value="Main_(cytGST)"/>
    <property type="match status" value="1"/>
</dbReference>
<reference evidence="4" key="1">
    <citation type="submission" date="2014-11" db="EMBL/GenBank/DDBJ databases">
        <authorList>
            <person name="Geib S."/>
        </authorList>
    </citation>
    <scope>NUCLEOTIDE SEQUENCE</scope>
</reference>